<reference evidence="1 2" key="1">
    <citation type="submission" date="2017-06" db="EMBL/GenBank/DDBJ databases">
        <title>Genome sequencing of cyanobaciteial culture collection at National Institute for Environmental Studies (NIES).</title>
        <authorList>
            <person name="Hirose Y."/>
            <person name="Shimura Y."/>
            <person name="Fujisawa T."/>
            <person name="Nakamura Y."/>
            <person name="Kawachi M."/>
        </authorList>
    </citation>
    <scope>NUCLEOTIDE SEQUENCE [LARGE SCALE GENOMIC DNA]</scope>
    <source>
        <strain evidence="1 2">NIES-2135</strain>
    </source>
</reference>
<organism evidence="1 2">
    <name type="scientific">Leptolyngbya boryana NIES-2135</name>
    <dbReference type="NCBI Taxonomy" id="1973484"/>
    <lineage>
        <taxon>Bacteria</taxon>
        <taxon>Bacillati</taxon>
        <taxon>Cyanobacteriota</taxon>
        <taxon>Cyanophyceae</taxon>
        <taxon>Leptolyngbyales</taxon>
        <taxon>Leptolyngbyaceae</taxon>
        <taxon>Leptolyngbya group</taxon>
        <taxon>Leptolyngbya</taxon>
    </lineage>
</organism>
<dbReference type="Proteomes" id="UP000217895">
    <property type="component" value="Chromosome"/>
</dbReference>
<accession>A0A1Z4JGH7</accession>
<gene>
    <name evidence="1" type="ORF">NIES2135_26890</name>
</gene>
<dbReference type="AlphaFoldDB" id="A0A1Z4JGH7"/>
<protein>
    <submittedName>
        <fullName evidence="1">Uncharacterized protein</fullName>
    </submittedName>
</protein>
<dbReference type="EMBL" id="AP018203">
    <property type="protein sequence ID" value="BAY55864.1"/>
    <property type="molecule type" value="Genomic_DNA"/>
</dbReference>
<sequence>MDLSIYLACQEQFCHPDETGVVVRWGTPDRNELVSMGAGKTWKVVEQVQYEASQDICPRIVYVHPDALEIPSRSEWDSASESDTTIQIALDEVGKPELEFGFNMLGQAPVVGDRLMNYEATEHPTWMQPVATDWVIDSFDEFLPQTQSFYKAIYIAWCKAERFAIAA</sequence>
<keyword evidence="2" id="KW-1185">Reference proteome</keyword>
<evidence type="ECO:0000313" key="1">
    <source>
        <dbReference type="EMBL" id="BAY55864.1"/>
    </source>
</evidence>
<name>A0A1Z4JGH7_LEPBY</name>
<proteinExistence type="predicted"/>
<evidence type="ECO:0000313" key="2">
    <source>
        <dbReference type="Proteomes" id="UP000217895"/>
    </source>
</evidence>